<dbReference type="InterPro" id="IPR018490">
    <property type="entry name" value="cNMP-bd_dom_sf"/>
</dbReference>
<dbReference type="InterPro" id="IPR000595">
    <property type="entry name" value="cNMP-bd_dom"/>
</dbReference>
<dbReference type="EMBL" id="FOIR01000001">
    <property type="protein sequence ID" value="SEV86164.1"/>
    <property type="molecule type" value="Genomic_DNA"/>
</dbReference>
<evidence type="ECO:0000313" key="2">
    <source>
        <dbReference type="EMBL" id="SEV86164.1"/>
    </source>
</evidence>
<evidence type="ECO:0000313" key="3">
    <source>
        <dbReference type="Proteomes" id="UP000199437"/>
    </source>
</evidence>
<protein>
    <submittedName>
        <fullName evidence="2">cAMP-binding domain of CRP or a regulatory subunit of cAMP-dependent protein kinases</fullName>
    </submittedName>
</protein>
<organism evidence="2 3">
    <name type="scientific">Roseivirga pacifica</name>
    <dbReference type="NCBI Taxonomy" id="1267423"/>
    <lineage>
        <taxon>Bacteria</taxon>
        <taxon>Pseudomonadati</taxon>
        <taxon>Bacteroidota</taxon>
        <taxon>Cytophagia</taxon>
        <taxon>Cytophagales</taxon>
        <taxon>Roseivirgaceae</taxon>
        <taxon>Roseivirga</taxon>
    </lineage>
</organism>
<dbReference type="STRING" id="1267423.SAMN05216290_0288"/>
<reference evidence="3" key="1">
    <citation type="submission" date="2016-10" db="EMBL/GenBank/DDBJ databases">
        <authorList>
            <person name="Varghese N."/>
            <person name="Submissions S."/>
        </authorList>
    </citation>
    <scope>NUCLEOTIDE SEQUENCE [LARGE SCALE GENOMIC DNA]</scope>
    <source>
        <strain evidence="3">CGMCC 1.12402</strain>
    </source>
</reference>
<dbReference type="InterPro" id="IPR014710">
    <property type="entry name" value="RmlC-like_jellyroll"/>
</dbReference>
<dbReference type="SUPFAM" id="SSF51206">
    <property type="entry name" value="cAMP-binding domain-like"/>
    <property type="match status" value="1"/>
</dbReference>
<dbReference type="CDD" id="cd00038">
    <property type="entry name" value="CAP_ED"/>
    <property type="match status" value="1"/>
</dbReference>
<keyword evidence="3" id="KW-1185">Reference proteome</keyword>
<keyword evidence="2" id="KW-0418">Kinase</keyword>
<evidence type="ECO:0000259" key="1">
    <source>
        <dbReference type="Pfam" id="PF00027"/>
    </source>
</evidence>
<name>A0A1I0MDZ3_9BACT</name>
<dbReference type="Pfam" id="PF00027">
    <property type="entry name" value="cNMP_binding"/>
    <property type="match status" value="1"/>
</dbReference>
<proteinExistence type="predicted"/>
<gene>
    <name evidence="2" type="ORF">SAMN05216290_0288</name>
</gene>
<dbReference type="Gene3D" id="2.60.120.10">
    <property type="entry name" value="Jelly Rolls"/>
    <property type="match status" value="1"/>
</dbReference>
<dbReference type="GO" id="GO:0016301">
    <property type="term" value="F:kinase activity"/>
    <property type="evidence" value="ECO:0007669"/>
    <property type="project" value="UniProtKB-KW"/>
</dbReference>
<sequence length="207" mass="24398">MYFPATLAPMEQNYRSILKNYTNRYVQLSDVAFEDFFESLSEEHFKKKEILLSPGSFCTKQYFVLNGCFRSYFIKPNGTEQTFNFAIENWWMTESVSYATNKPSQYYLQALEDATALSIGKEKLKALFDKHQSIERLFRIIAEKTSIAAQQRVVYMMTMSREEAYEKFEILTYPFSERIPQYMIASYLGFTPEFLSMIRAKKKKAKT</sequence>
<dbReference type="AlphaFoldDB" id="A0A1I0MDZ3"/>
<dbReference type="OrthoDB" id="1933280at2"/>
<dbReference type="Proteomes" id="UP000199437">
    <property type="component" value="Unassembled WGS sequence"/>
</dbReference>
<feature type="domain" description="Cyclic nucleotide-binding" evidence="1">
    <location>
        <begin position="43"/>
        <end position="131"/>
    </location>
</feature>
<accession>A0A1I0MDZ3</accession>
<keyword evidence="2" id="KW-0808">Transferase</keyword>